<feature type="region of interest" description="Disordered" evidence="1">
    <location>
        <begin position="102"/>
        <end position="133"/>
    </location>
</feature>
<dbReference type="OrthoDB" id="3034033at2759"/>
<evidence type="ECO:0000313" key="3">
    <source>
        <dbReference type="Proteomes" id="UP000541558"/>
    </source>
</evidence>
<comment type="caution">
    <text evidence="2">The sequence shown here is derived from an EMBL/GenBank/DDBJ whole genome shotgun (WGS) entry which is preliminary data.</text>
</comment>
<dbReference type="EMBL" id="JAACJK010000222">
    <property type="protein sequence ID" value="KAF5314053.1"/>
    <property type="molecule type" value="Genomic_DNA"/>
</dbReference>
<evidence type="ECO:0000256" key="1">
    <source>
        <dbReference type="SAM" id="MobiDB-lite"/>
    </source>
</evidence>
<feature type="region of interest" description="Disordered" evidence="1">
    <location>
        <begin position="305"/>
        <end position="340"/>
    </location>
</feature>
<feature type="compositionally biased region" description="Low complexity" evidence="1">
    <location>
        <begin position="305"/>
        <end position="330"/>
    </location>
</feature>
<feature type="compositionally biased region" description="Low complexity" evidence="1">
    <location>
        <begin position="398"/>
        <end position="409"/>
    </location>
</feature>
<dbReference type="AlphaFoldDB" id="A0A8H5EW10"/>
<name>A0A8H5EW10_9AGAR</name>
<sequence>MPSLSTQRNTNSPSSSSAVTSIVERFRTTNAIYKHRAQTFRVSLRLTSHARHRALLLNLKVDTDKAVKCDQRQVSVIPLPIIDTEPSPLPFQELHWVQEDSEQTLPRSVGSCSSSSSSESASSRDEKFEDAVGADGIRYPDSEVIIDLSQMVRQAAKGGEPIMSPIARPQHRPALRCVIPTISLNAPGTVFELSPSSSQGQQLRSQFSPDTEWSAISLTSAVSSSIGPKGQRVPDVDDAAPVMQNQAARKSTIIIPAPSARRHQDLPTEAHRMSWGCGEISSVAEMDMADPEAQVVDAAACSSASGSSSAVSASGSTSSSSSSYGSASSGLNTPEDTLHQGGPLMIRIKRSNASISEDDAESDIGVHLDKRPKFERKQWAQSYAASGRARSLDPPSPARRIAAGAAGRR</sequence>
<evidence type="ECO:0000313" key="2">
    <source>
        <dbReference type="EMBL" id="KAF5314053.1"/>
    </source>
</evidence>
<organism evidence="2 3">
    <name type="scientific">Ephemerocybe angulata</name>
    <dbReference type="NCBI Taxonomy" id="980116"/>
    <lineage>
        <taxon>Eukaryota</taxon>
        <taxon>Fungi</taxon>
        <taxon>Dikarya</taxon>
        <taxon>Basidiomycota</taxon>
        <taxon>Agaricomycotina</taxon>
        <taxon>Agaricomycetes</taxon>
        <taxon>Agaricomycetidae</taxon>
        <taxon>Agaricales</taxon>
        <taxon>Agaricineae</taxon>
        <taxon>Psathyrellaceae</taxon>
        <taxon>Ephemerocybe</taxon>
    </lineage>
</organism>
<reference evidence="2 3" key="1">
    <citation type="journal article" date="2020" name="ISME J.">
        <title>Uncovering the hidden diversity of litter-decomposition mechanisms in mushroom-forming fungi.</title>
        <authorList>
            <person name="Floudas D."/>
            <person name="Bentzer J."/>
            <person name="Ahren D."/>
            <person name="Johansson T."/>
            <person name="Persson P."/>
            <person name="Tunlid A."/>
        </authorList>
    </citation>
    <scope>NUCLEOTIDE SEQUENCE [LARGE SCALE GENOMIC DNA]</scope>
    <source>
        <strain evidence="2 3">CBS 175.51</strain>
    </source>
</reference>
<proteinExistence type="predicted"/>
<dbReference type="Proteomes" id="UP000541558">
    <property type="component" value="Unassembled WGS sequence"/>
</dbReference>
<keyword evidence="3" id="KW-1185">Reference proteome</keyword>
<gene>
    <name evidence="2" type="ORF">D9611_006938</name>
</gene>
<feature type="compositionally biased region" description="Low complexity" evidence="1">
    <location>
        <begin position="108"/>
        <end position="121"/>
    </location>
</feature>
<accession>A0A8H5EW10</accession>
<feature type="region of interest" description="Disordered" evidence="1">
    <location>
        <begin position="378"/>
        <end position="409"/>
    </location>
</feature>
<protein>
    <submittedName>
        <fullName evidence="2">Uncharacterized protein</fullName>
    </submittedName>
</protein>